<dbReference type="Proteomes" id="UP000239532">
    <property type="component" value="Unassembled WGS sequence"/>
</dbReference>
<dbReference type="SUPFAM" id="SSF101874">
    <property type="entry name" value="YceI-like"/>
    <property type="match status" value="1"/>
</dbReference>
<dbReference type="PROSITE" id="PS51257">
    <property type="entry name" value="PROKAR_LIPOPROTEIN"/>
    <property type="match status" value="1"/>
</dbReference>
<dbReference type="EMBL" id="MQUC01000003">
    <property type="protein sequence ID" value="PRP65983.1"/>
    <property type="molecule type" value="Genomic_DNA"/>
</dbReference>
<feature type="domain" description="Lipid/polyisoprenoid-binding YceI-like" evidence="1">
    <location>
        <begin position="45"/>
        <end position="216"/>
    </location>
</feature>
<protein>
    <submittedName>
        <fullName evidence="2">Lipid-binding protein</fullName>
    </submittedName>
</protein>
<dbReference type="AlphaFoldDB" id="A0A2S9WR82"/>
<dbReference type="Pfam" id="PF04264">
    <property type="entry name" value="YceI"/>
    <property type="match status" value="1"/>
</dbReference>
<dbReference type="SMART" id="SM00867">
    <property type="entry name" value="YceI"/>
    <property type="match status" value="1"/>
</dbReference>
<sequence length="217" mass="23359">MTRNFLKITGIASMMIFAVSCKENPNEVDATEAETEAMATEAAVTYTVDTAASEIMWEGSKVGGTHTGTIDLKSGMVQVNGETVESGEFIVDMTSITVTDLEGESAMSLKAHLEGTAEGKETDFFNTPEYPEAKFVVTGLNGNTLEGNLTLKDVTKNVSFPVSVSYDGDKMMLTSEEFTIDRTDWGIVYGSASLTDTVKDKAISDDMKLKVNLVATK</sequence>
<dbReference type="OrthoDB" id="951410at2"/>
<proteinExistence type="predicted"/>
<name>A0A2S9WR82_9FLAO</name>
<evidence type="ECO:0000313" key="3">
    <source>
        <dbReference type="Proteomes" id="UP000239532"/>
    </source>
</evidence>
<dbReference type="InterPro" id="IPR036761">
    <property type="entry name" value="TTHA0802/YceI-like_sf"/>
</dbReference>
<evidence type="ECO:0000259" key="1">
    <source>
        <dbReference type="SMART" id="SM00867"/>
    </source>
</evidence>
<dbReference type="RefSeq" id="WP_105981843.1">
    <property type="nucleotide sequence ID" value="NZ_MQUC01000003.1"/>
</dbReference>
<dbReference type="Gene3D" id="2.40.128.110">
    <property type="entry name" value="Lipid/polyisoprenoid-binding, YceI-like"/>
    <property type="match status" value="1"/>
</dbReference>
<organism evidence="2 3">
    <name type="scientific">Nonlabens agnitus</name>
    <dbReference type="NCBI Taxonomy" id="870484"/>
    <lineage>
        <taxon>Bacteria</taxon>
        <taxon>Pseudomonadati</taxon>
        <taxon>Bacteroidota</taxon>
        <taxon>Flavobacteriia</taxon>
        <taxon>Flavobacteriales</taxon>
        <taxon>Flavobacteriaceae</taxon>
        <taxon>Nonlabens</taxon>
    </lineage>
</organism>
<comment type="caution">
    <text evidence="2">The sequence shown here is derived from an EMBL/GenBank/DDBJ whole genome shotgun (WGS) entry which is preliminary data.</text>
</comment>
<reference evidence="2 3" key="1">
    <citation type="submission" date="2016-11" db="EMBL/GenBank/DDBJ databases">
        <title>Trade-off between light-utilization and light-protection in marine flavobacteria.</title>
        <authorList>
            <person name="Kumagai Y."/>
        </authorList>
    </citation>
    <scope>NUCLEOTIDE SEQUENCE [LARGE SCALE GENOMIC DNA]</scope>
    <source>
        <strain evidence="2 3">JCM 17109</strain>
    </source>
</reference>
<keyword evidence="3" id="KW-1185">Reference proteome</keyword>
<dbReference type="PANTHER" id="PTHR34406:SF1">
    <property type="entry name" value="PROTEIN YCEI"/>
    <property type="match status" value="1"/>
</dbReference>
<accession>A0A2S9WR82</accession>
<gene>
    <name evidence="2" type="ORF">BST86_02205</name>
</gene>
<dbReference type="PANTHER" id="PTHR34406">
    <property type="entry name" value="PROTEIN YCEI"/>
    <property type="match status" value="1"/>
</dbReference>
<dbReference type="InterPro" id="IPR007372">
    <property type="entry name" value="Lipid/polyisoprenoid-bd_YceI"/>
</dbReference>
<evidence type="ECO:0000313" key="2">
    <source>
        <dbReference type="EMBL" id="PRP65983.1"/>
    </source>
</evidence>